<reference evidence="10" key="1">
    <citation type="submission" date="2025-08" db="UniProtKB">
        <authorList>
            <consortium name="Ensembl"/>
        </authorList>
    </citation>
    <scope>IDENTIFICATION</scope>
</reference>
<evidence type="ECO:0000256" key="2">
    <source>
        <dbReference type="ARBA" id="ARBA00022946"/>
    </source>
</evidence>
<keyword evidence="11" id="KW-1185">Reference proteome</keyword>
<proteinExistence type="inferred from homology"/>
<reference evidence="10" key="2">
    <citation type="submission" date="2025-09" db="UniProtKB">
        <authorList>
            <consortium name="Ensembl"/>
        </authorList>
    </citation>
    <scope>IDENTIFICATION</scope>
</reference>
<dbReference type="GO" id="GO:0090615">
    <property type="term" value="P:mitochondrial mRNA processing"/>
    <property type="evidence" value="ECO:0007669"/>
    <property type="project" value="Ensembl"/>
</dbReference>
<dbReference type="Ensembl" id="ENSCLAT00000006094.1">
    <property type="protein sequence ID" value="ENSCLAP00000005991.1"/>
    <property type="gene ID" value="ENSCLAG00000004243.1"/>
</dbReference>
<dbReference type="GO" id="GO:0035770">
    <property type="term" value="C:ribonucleoprotein granule"/>
    <property type="evidence" value="ECO:0007669"/>
    <property type="project" value="TreeGrafter"/>
</dbReference>
<dbReference type="Proteomes" id="UP000694398">
    <property type="component" value="Unassembled WGS sequence"/>
</dbReference>
<dbReference type="GO" id="GO:0005759">
    <property type="term" value="C:mitochondrial matrix"/>
    <property type="evidence" value="ECO:0007669"/>
    <property type="project" value="UniProtKB-SubCell"/>
</dbReference>
<evidence type="ECO:0000256" key="5">
    <source>
        <dbReference type="ARBA" id="ARBA00040471"/>
    </source>
</evidence>
<dbReference type="RefSeq" id="XP_005396704.1">
    <property type="nucleotide sequence ID" value="XM_005396647.2"/>
</dbReference>
<dbReference type="InterPro" id="IPR013579">
    <property type="entry name" value="FAST_2"/>
</dbReference>
<name>A0A8C2UY52_CHILA</name>
<dbReference type="OMA" id="LCILQQA"/>
<evidence type="ECO:0000256" key="1">
    <source>
        <dbReference type="ARBA" id="ARBA00004305"/>
    </source>
</evidence>
<dbReference type="GeneTree" id="ENSGT01030000234607"/>
<evidence type="ECO:0000259" key="9">
    <source>
        <dbReference type="PROSITE" id="PS51286"/>
    </source>
</evidence>
<feature type="domain" description="RAP" evidence="9">
    <location>
        <begin position="561"/>
        <end position="619"/>
    </location>
</feature>
<accession>A0A8C2UY52</accession>
<dbReference type="CTD" id="9238"/>
<comment type="subcellular location">
    <subcellularLocation>
        <location evidence="1">Mitochondrion matrix</location>
    </subcellularLocation>
</comment>
<dbReference type="Pfam" id="PF08368">
    <property type="entry name" value="FAST_2"/>
    <property type="match status" value="1"/>
</dbReference>
<sequence length="631" mass="71129">MAAHLVKRCSCLLREATRLAPALAPVGQLRLARVAHKTLTSSATSPSSCSPSFLKELVQKEQVFTPFPEKQEVDRLIEQASRPEELLELLGGSHSLSHNHAALILIQLSRLLSQKPQDKALLLEDRRFQQLLQLVSSQVSSVWHKTLVRLLRSLYMLALPRTSRELQSVEHEVRWRLRRLNYKHLAFLAESCATSIQGQSSELLAELLVHLERRWTEIEDSRTVVTIMVKVGHLSELLMTRLEDKCLELVEHFGPEELRKVLVTLAAQSRRSVPLLRAVSYHLVQKPFPLTKGMLLDLAYAYGKLSFHQTQVCQRLAADLLPLMPSLTPGEMARCATSFAFLKWLNVPLFEAFVQHTLRSAPHITAAHLCSLLLAFARLNFHPEQDDQFFSLVRERLGPALASLQPALQVDVVWALCVLQQVREAELRAVLDPGFHTQFLGAVSQKDQSTFQKLLHINATARLERPEYQGPFLPAAAVSPKPSAPDWKMTLLQQELQQVLRALLGSSSLGSFGVATQYGWVLDAEVLLDADGQFLPLRDFAAPHLTQPAESRPPPPGAKRVAILLWEFPNFNSKSKDLLGRFVLARRHLQAAGFLLVDVPYYEWLELKSEWQKGAYLKDKMRKAVAEELAK</sequence>
<dbReference type="InterPro" id="IPR013584">
    <property type="entry name" value="RAP"/>
</dbReference>
<organism evidence="10 11">
    <name type="scientific">Chinchilla lanigera</name>
    <name type="common">Long-tailed chinchilla</name>
    <name type="synonym">Chinchilla villidera</name>
    <dbReference type="NCBI Taxonomy" id="34839"/>
    <lineage>
        <taxon>Eukaryota</taxon>
        <taxon>Metazoa</taxon>
        <taxon>Chordata</taxon>
        <taxon>Craniata</taxon>
        <taxon>Vertebrata</taxon>
        <taxon>Euteleostomi</taxon>
        <taxon>Mammalia</taxon>
        <taxon>Eutheria</taxon>
        <taxon>Euarchontoglires</taxon>
        <taxon>Glires</taxon>
        <taxon>Rodentia</taxon>
        <taxon>Hystricomorpha</taxon>
        <taxon>Chinchillidae</taxon>
        <taxon>Chinchilla</taxon>
    </lineage>
</organism>
<evidence type="ECO:0000256" key="8">
    <source>
        <dbReference type="ARBA" id="ARBA00045209"/>
    </source>
</evidence>
<dbReference type="InterPro" id="IPR010622">
    <property type="entry name" value="FAST_Leu-rich"/>
</dbReference>
<dbReference type="OrthoDB" id="6501018at2759"/>
<keyword evidence="3" id="KW-0496">Mitochondrion</keyword>
<dbReference type="AlphaFoldDB" id="A0A8C2UY52"/>
<evidence type="ECO:0000313" key="11">
    <source>
        <dbReference type="Proteomes" id="UP000694398"/>
    </source>
</evidence>
<comment type="similarity">
    <text evidence="4">Belongs to the FAST kinase family.</text>
</comment>
<dbReference type="GO" id="GO:0044528">
    <property type="term" value="P:regulation of mitochondrial mRNA stability"/>
    <property type="evidence" value="ECO:0007669"/>
    <property type="project" value="Ensembl"/>
</dbReference>
<dbReference type="Pfam" id="PF06743">
    <property type="entry name" value="FAST_1"/>
    <property type="match status" value="1"/>
</dbReference>
<dbReference type="SMART" id="SM00952">
    <property type="entry name" value="RAP"/>
    <property type="match status" value="1"/>
</dbReference>
<keyword evidence="2" id="KW-0809">Transit peptide</keyword>
<dbReference type="PROSITE" id="PS51286">
    <property type="entry name" value="RAP"/>
    <property type="match status" value="1"/>
</dbReference>
<dbReference type="GO" id="GO:0003723">
    <property type="term" value="F:RNA binding"/>
    <property type="evidence" value="ECO:0007669"/>
    <property type="project" value="TreeGrafter"/>
</dbReference>
<dbReference type="Pfam" id="PF08373">
    <property type="entry name" value="RAP"/>
    <property type="match status" value="1"/>
</dbReference>
<protein>
    <recommendedName>
        <fullName evidence="5">FAST kinase domain-containing protein 4</fullName>
    </recommendedName>
    <alternativeName>
        <fullName evidence="7">Protein TBRG4</fullName>
    </alternativeName>
    <alternativeName>
        <fullName evidence="6">Transforming growth factor beta regulator 4</fullName>
    </alternativeName>
</protein>
<dbReference type="CDD" id="cd23739">
    <property type="entry name" value="TBRG4-like_N"/>
    <property type="match status" value="1"/>
</dbReference>
<evidence type="ECO:0000256" key="6">
    <source>
        <dbReference type="ARBA" id="ARBA00042265"/>
    </source>
</evidence>
<dbReference type="PANTHER" id="PTHR21228:SF59">
    <property type="entry name" value="FAST KINASE DOMAIN-CONTAINING PROTEIN 4"/>
    <property type="match status" value="1"/>
</dbReference>
<dbReference type="InterPro" id="IPR050870">
    <property type="entry name" value="FAST_kinase"/>
</dbReference>
<dbReference type="GeneID" id="102014743"/>
<evidence type="ECO:0000256" key="7">
    <source>
        <dbReference type="ARBA" id="ARBA00043220"/>
    </source>
</evidence>
<evidence type="ECO:0000256" key="3">
    <source>
        <dbReference type="ARBA" id="ARBA00023128"/>
    </source>
</evidence>
<evidence type="ECO:0000313" key="10">
    <source>
        <dbReference type="Ensembl" id="ENSCLAP00000005991.1"/>
    </source>
</evidence>
<dbReference type="PANTHER" id="PTHR21228">
    <property type="entry name" value="FAST LEU-RICH DOMAIN-CONTAINING"/>
    <property type="match status" value="1"/>
</dbReference>
<comment type="function">
    <text evidence="8">Plays a role in processing of mitochondrial RNA precursors and in stabilization of a subset of mature mitochondrial RNA species, such as MT-CO1, MT-CO2, MT-CYB, MT-CO3, MT-ND3, MT-ND5 and MT-ATP8/6. May play a role in cell cycle progression.</text>
</comment>
<gene>
    <name evidence="10" type="primary">TBRG4</name>
</gene>
<evidence type="ECO:0000256" key="4">
    <source>
        <dbReference type="ARBA" id="ARBA00038281"/>
    </source>
</evidence>